<dbReference type="EMBL" id="CYTW01000001">
    <property type="protein sequence ID" value="CUJ87290.1"/>
    <property type="molecule type" value="Genomic_DNA"/>
</dbReference>
<dbReference type="PANTHER" id="PTHR37017:SF11">
    <property type="entry name" value="ESTERASE_LIPASE_THIOESTERASE DOMAIN-CONTAINING PROTEIN"/>
    <property type="match status" value="1"/>
</dbReference>
<dbReference type="STRING" id="1715693.PH7735_00742"/>
<evidence type="ECO:0000259" key="1">
    <source>
        <dbReference type="Pfam" id="PF12697"/>
    </source>
</evidence>
<keyword evidence="2" id="KW-0808">Transferase</keyword>
<dbReference type="GeneID" id="83879818"/>
<evidence type="ECO:0000313" key="2">
    <source>
        <dbReference type="EMBL" id="CUJ87290.1"/>
    </source>
</evidence>
<gene>
    <name evidence="2" type="ORF">PH7735_00742</name>
</gene>
<dbReference type="Proteomes" id="UP000051870">
    <property type="component" value="Unassembled WGS sequence"/>
</dbReference>
<dbReference type="InterPro" id="IPR029058">
    <property type="entry name" value="AB_hydrolase_fold"/>
</dbReference>
<dbReference type="PANTHER" id="PTHR37017">
    <property type="entry name" value="AB HYDROLASE-1 DOMAIN-CONTAINING PROTEIN-RELATED"/>
    <property type="match status" value="1"/>
</dbReference>
<proteinExistence type="predicted"/>
<accession>A0A0P1I2Z7</accession>
<dbReference type="InterPro" id="IPR052897">
    <property type="entry name" value="Sec-Metab_Biosynth_Hydrolase"/>
</dbReference>
<reference evidence="3" key="1">
    <citation type="submission" date="2015-09" db="EMBL/GenBank/DDBJ databases">
        <authorList>
            <person name="Rodrigo-Torres Lidia"/>
            <person name="Arahal R.David."/>
        </authorList>
    </citation>
    <scope>NUCLEOTIDE SEQUENCE [LARGE SCALE GENOMIC DNA]</scope>
    <source>
        <strain evidence="3">CECT 7735</strain>
    </source>
</reference>
<dbReference type="Gene3D" id="3.40.50.1820">
    <property type="entry name" value="alpha/beta hydrolase"/>
    <property type="match status" value="1"/>
</dbReference>
<organism evidence="2 3">
    <name type="scientific">Shimia thalassica</name>
    <dbReference type="NCBI Taxonomy" id="1715693"/>
    <lineage>
        <taxon>Bacteria</taxon>
        <taxon>Pseudomonadati</taxon>
        <taxon>Pseudomonadota</taxon>
        <taxon>Alphaproteobacteria</taxon>
        <taxon>Rhodobacterales</taxon>
        <taxon>Roseobacteraceae</taxon>
    </lineage>
</organism>
<dbReference type="InterPro" id="IPR000073">
    <property type="entry name" value="AB_hydrolase_1"/>
</dbReference>
<keyword evidence="3" id="KW-1185">Reference proteome</keyword>
<dbReference type="Pfam" id="PF12697">
    <property type="entry name" value="Abhydrolase_6"/>
    <property type="match status" value="1"/>
</dbReference>
<feature type="domain" description="AB hydrolase-1" evidence="1">
    <location>
        <begin position="4"/>
        <end position="228"/>
    </location>
</feature>
<name>A0A0P1I2Z7_9RHOB</name>
<dbReference type="RefSeq" id="WP_058309939.1">
    <property type="nucleotide sequence ID" value="NZ_CYTW01000001.1"/>
</dbReference>
<dbReference type="GO" id="GO:0016740">
    <property type="term" value="F:transferase activity"/>
    <property type="evidence" value="ECO:0007669"/>
    <property type="project" value="UniProtKB-KW"/>
</dbReference>
<sequence>MADILLVHGSCHGAWCWRDVVPHLEALGHTPRTIDMPSHGQDTTPIEDVTLETCTAAVVEALATDTIVVAHSWGGFPATLAADIAPQKIKRLIYLCAYVPREGLSLVDMRKLAPRQPILKAINRAEDSKSYTTFPDQTRDVFYADCPEGTTDYALQHLTPQATLPQMTPARLRAGHLTVARSYIRCLYDEAIPTEFQAEMAADFPARDVYEMATSHSPFFADPKGLVALIDRIVKD</sequence>
<evidence type="ECO:0000313" key="3">
    <source>
        <dbReference type="Proteomes" id="UP000051870"/>
    </source>
</evidence>
<dbReference type="AlphaFoldDB" id="A0A0P1I2Z7"/>
<dbReference type="SUPFAM" id="SSF53474">
    <property type="entry name" value="alpha/beta-Hydrolases"/>
    <property type="match status" value="1"/>
</dbReference>
<protein>
    <submittedName>
        <fullName evidence="2">Acetoin dehydrogenase E2 subunit dihydrolipoyllysine-residue acetyltransferase</fullName>
    </submittedName>
</protein>